<dbReference type="Pfam" id="PF07085">
    <property type="entry name" value="DRTGG"/>
    <property type="match status" value="1"/>
</dbReference>
<keyword evidence="3" id="KW-1185">Reference proteome</keyword>
<comment type="caution">
    <text evidence="2">The sequence shown here is derived from an EMBL/GenBank/DDBJ whole genome shotgun (WGS) entry which is preliminary data.</text>
</comment>
<accession>U2DR93</accession>
<dbReference type="InterPro" id="IPR028979">
    <property type="entry name" value="Ser_kin/Pase_Hpr-like_N_sf"/>
</dbReference>
<dbReference type="InterPro" id="IPR010766">
    <property type="entry name" value="DRTGG"/>
</dbReference>
<gene>
    <name evidence="2" type="ORF">HLPCO_002836</name>
</gene>
<dbReference type="Gene3D" id="3.40.1390.20">
    <property type="entry name" value="HprK N-terminal domain-like"/>
    <property type="match status" value="1"/>
</dbReference>
<dbReference type="OrthoDB" id="9800356at2"/>
<protein>
    <submittedName>
        <fullName evidence="2">HPr kinase protein</fullName>
    </submittedName>
</protein>
<sequence>MNVKDLISTGHFKLVSKSERCDRDIKGIYSCDLLSWVMSHANNDDAWITVQAHANIVAVASLLELSCIIVVENASVDEETIEKANEHQVPVLTTSKSAYEVITFLNDMGL</sequence>
<reference evidence="2 3" key="2">
    <citation type="journal article" date="2013" name="PLoS ONE">
        <title>INDIGO - INtegrated Data Warehouse of MIcrobial GenOmes with Examples from the Red Sea Extremophiles.</title>
        <authorList>
            <person name="Alam I."/>
            <person name="Antunes A."/>
            <person name="Kamau A.A."/>
            <person name="Ba Alawi W."/>
            <person name="Kalkatawi M."/>
            <person name="Stingl U."/>
            <person name="Bajic V.B."/>
        </authorList>
    </citation>
    <scope>NUCLEOTIDE SEQUENCE [LARGE SCALE GENOMIC DNA]</scope>
    <source>
        <strain evidence="2 3">SSD-17B</strain>
    </source>
</reference>
<keyword evidence="2" id="KW-0418">Kinase</keyword>
<dbReference type="RefSeq" id="WP_008824683.1">
    <property type="nucleotide sequence ID" value="NZ_AFNU02000016.1"/>
</dbReference>
<dbReference type="Proteomes" id="UP000005707">
    <property type="component" value="Unassembled WGS sequence"/>
</dbReference>
<reference evidence="2 3" key="1">
    <citation type="journal article" date="2011" name="J. Bacteriol.">
        <title>Genome sequence of Haloplasma contractile, an unusual contractile bacterium from a deep-sea anoxic brine lake.</title>
        <authorList>
            <person name="Antunes A."/>
            <person name="Alam I."/>
            <person name="El Dorry H."/>
            <person name="Siam R."/>
            <person name="Robertson A."/>
            <person name="Bajic V.B."/>
            <person name="Stingl U."/>
        </authorList>
    </citation>
    <scope>NUCLEOTIDE SEQUENCE [LARGE SCALE GENOMIC DNA]</scope>
    <source>
        <strain evidence="2 3">SSD-17B</strain>
    </source>
</reference>
<dbReference type="InParanoid" id="U2DR93"/>
<keyword evidence="2" id="KW-0808">Transferase</keyword>
<dbReference type="SUPFAM" id="SSF75138">
    <property type="entry name" value="HprK N-terminal domain-like"/>
    <property type="match status" value="1"/>
</dbReference>
<name>U2DR93_9MOLU</name>
<dbReference type="AlphaFoldDB" id="U2DR93"/>
<proteinExistence type="predicted"/>
<feature type="domain" description="DRTGG" evidence="1">
    <location>
        <begin position="37"/>
        <end position="107"/>
    </location>
</feature>
<evidence type="ECO:0000313" key="3">
    <source>
        <dbReference type="Proteomes" id="UP000005707"/>
    </source>
</evidence>
<dbReference type="EMBL" id="AFNU02000016">
    <property type="protein sequence ID" value="ERJ11097.1"/>
    <property type="molecule type" value="Genomic_DNA"/>
</dbReference>
<evidence type="ECO:0000313" key="2">
    <source>
        <dbReference type="EMBL" id="ERJ11097.1"/>
    </source>
</evidence>
<dbReference type="GO" id="GO:0016301">
    <property type="term" value="F:kinase activity"/>
    <property type="evidence" value="ECO:0007669"/>
    <property type="project" value="UniProtKB-KW"/>
</dbReference>
<dbReference type="eggNOG" id="COG0857">
    <property type="taxonomic scope" value="Bacteria"/>
</dbReference>
<evidence type="ECO:0000259" key="1">
    <source>
        <dbReference type="Pfam" id="PF07085"/>
    </source>
</evidence>
<dbReference type="STRING" id="1033810.HLPCO_002836"/>
<organism evidence="2 3">
    <name type="scientific">Haloplasma contractile SSD-17B</name>
    <dbReference type="NCBI Taxonomy" id="1033810"/>
    <lineage>
        <taxon>Bacteria</taxon>
        <taxon>Bacillati</taxon>
        <taxon>Mycoplasmatota</taxon>
        <taxon>Mollicutes</taxon>
        <taxon>Haloplasmatales</taxon>
        <taxon>Haloplasmataceae</taxon>
        <taxon>Haloplasma</taxon>
    </lineage>
</organism>